<evidence type="ECO:0000313" key="1">
    <source>
        <dbReference type="EMBL" id="AHL19192.1"/>
    </source>
</evidence>
<dbReference type="Proteomes" id="UP000026994">
    <property type="component" value="Segment"/>
</dbReference>
<reference evidence="1 2" key="1">
    <citation type="journal article" date="2014" name="Appl. Environ. Microbiol.">
        <title>Comparative genomic and morphological analysis of Listeria phages isolated from farm environments.</title>
        <authorList>
            <person name="Denes T."/>
            <person name="Vongkamjan K."/>
            <person name="Ackermann H.W."/>
            <person name="Moreno Switt A.I."/>
            <person name="Wiedmann M."/>
            <person name="den Bakker H.C."/>
        </authorList>
    </citation>
    <scope>NUCLEOTIDE SEQUENCE [LARGE SCALE GENOMIC DNA]</scope>
</reference>
<protein>
    <submittedName>
        <fullName evidence="1">Uncharacterized protein</fullName>
    </submittedName>
</protein>
<keyword evidence="2" id="KW-1185">Reference proteome</keyword>
<accession>A0A059T6X1</accession>
<organism evidence="1 2">
    <name type="scientific">Listeria phage LP-064</name>
    <dbReference type="NCBI Taxonomy" id="1458853"/>
    <lineage>
        <taxon>Viruses</taxon>
        <taxon>Duplodnaviria</taxon>
        <taxon>Heunggongvirae</taxon>
        <taxon>Uroviricota</taxon>
        <taxon>Caudoviricetes</taxon>
        <taxon>Herelleviridae</taxon>
        <taxon>Jasinskavirinae</taxon>
        <taxon>Pecentumvirus</taxon>
        <taxon>Pecentumvirus LP064</taxon>
    </lineage>
</organism>
<sequence length="294" mass="33189">MQIVEKESSLNSFLSSMRNEKGTVVGVYYKNAMIDESILAEASLQLEVPNKTEKVLQATVALKPMPSQVNQLTTLESLLEDSGMGWFFDRERPITPTMSTPLFNDLAISQSALSNIQNYRLVVNMADPKVTKQTFTFYKNTYTLFKVEDRQLDSKVAGNIIHSIHVLYKEEQYDGETLFGRLFVESGSKEAKLMKRDTKILLDLLCDENITSLFIGGIELSLEDRLSNAKLFPLYTAVTATRTNYDAYRFLTDSGETTIVSDMILESKLVKVADYKFTFVVKLKGNAQLTIYLG</sequence>
<name>A0A059T6X1_9CAUD</name>
<dbReference type="EMBL" id="KJ094029">
    <property type="protein sequence ID" value="AHL19192.1"/>
    <property type="molecule type" value="Genomic_DNA"/>
</dbReference>
<gene>
    <name evidence="1" type="ORF">LP064_170</name>
</gene>
<evidence type="ECO:0000313" key="2">
    <source>
        <dbReference type="Proteomes" id="UP000026994"/>
    </source>
</evidence>
<proteinExistence type="predicted"/>